<dbReference type="Proteomes" id="UP000295662">
    <property type="component" value="Unassembled WGS sequence"/>
</dbReference>
<dbReference type="AlphaFoldDB" id="A0A4R7RKG2"/>
<comment type="caution">
    <text evidence="2">The sequence shown here is derived from an EMBL/GenBank/DDBJ whole genome shotgun (WGS) entry which is preliminary data.</text>
</comment>
<organism evidence="2 3">
    <name type="scientific">Prosthecobacter fusiformis</name>
    <dbReference type="NCBI Taxonomy" id="48464"/>
    <lineage>
        <taxon>Bacteria</taxon>
        <taxon>Pseudomonadati</taxon>
        <taxon>Verrucomicrobiota</taxon>
        <taxon>Verrucomicrobiia</taxon>
        <taxon>Verrucomicrobiales</taxon>
        <taxon>Verrucomicrobiaceae</taxon>
        <taxon>Prosthecobacter</taxon>
    </lineage>
</organism>
<dbReference type="InterPro" id="IPR032710">
    <property type="entry name" value="NTF2-like_dom_sf"/>
</dbReference>
<dbReference type="Pfam" id="PF13474">
    <property type="entry name" value="SnoaL_3"/>
    <property type="match status" value="1"/>
</dbReference>
<sequence length="153" mass="17645">MGMSMTIHPTRDESAIRAELEAWSESIRHKDVEGVLSHFADQTVRFFLAPPLETETPLRDNLESWFRTFNGNLCYEIRQLVVTESAGLACTNSLNRITGTKQDGQKTNLWFRQTLVLRFIEERWRIIHIHESVPFYMDGTYRAAADLQPTSLG</sequence>
<evidence type="ECO:0000313" key="3">
    <source>
        <dbReference type="Proteomes" id="UP000295662"/>
    </source>
</evidence>
<protein>
    <submittedName>
        <fullName evidence="2">PhnB protein</fullName>
    </submittedName>
</protein>
<name>A0A4R7RKG2_9BACT</name>
<keyword evidence="3" id="KW-1185">Reference proteome</keyword>
<evidence type="ECO:0000259" key="1">
    <source>
        <dbReference type="Pfam" id="PF13474"/>
    </source>
</evidence>
<feature type="domain" description="SnoaL-like" evidence="1">
    <location>
        <begin position="16"/>
        <end position="135"/>
    </location>
</feature>
<dbReference type="SUPFAM" id="SSF54427">
    <property type="entry name" value="NTF2-like"/>
    <property type="match status" value="1"/>
</dbReference>
<gene>
    <name evidence="2" type="ORF">EI77_04289</name>
</gene>
<dbReference type="EMBL" id="SOCA01000012">
    <property type="protein sequence ID" value="TDU64105.1"/>
    <property type="molecule type" value="Genomic_DNA"/>
</dbReference>
<dbReference type="Gene3D" id="3.10.450.50">
    <property type="match status" value="1"/>
</dbReference>
<dbReference type="InterPro" id="IPR037401">
    <property type="entry name" value="SnoaL-like"/>
</dbReference>
<dbReference type="OrthoDB" id="9812295at2"/>
<evidence type="ECO:0000313" key="2">
    <source>
        <dbReference type="EMBL" id="TDU64105.1"/>
    </source>
</evidence>
<reference evidence="2 3" key="1">
    <citation type="submission" date="2019-03" db="EMBL/GenBank/DDBJ databases">
        <title>Genomic Encyclopedia of Archaeal and Bacterial Type Strains, Phase II (KMG-II): from individual species to whole genera.</title>
        <authorList>
            <person name="Goeker M."/>
        </authorList>
    </citation>
    <scope>NUCLEOTIDE SEQUENCE [LARGE SCALE GENOMIC DNA]</scope>
    <source>
        <strain evidence="2 3">ATCC 25309</strain>
    </source>
</reference>
<accession>A0A4R7RKG2</accession>
<proteinExistence type="predicted"/>